<evidence type="ECO:0000313" key="2">
    <source>
        <dbReference type="Proteomes" id="UP001163603"/>
    </source>
</evidence>
<sequence>MVYTSGIRFPCVPSVYKSTQSSCCFNGDRRSSSLSFFLKKNSLSRKILAGKPSKDYDASSLTVAASDKVLVPGSKGDGTSSFTDQLETPDTVLEEQEVLHDVDCLKMEDEEKVEIEEIVSASTFVEPSFPLQEKVSTEESEAETEVRPGSIPPPGRGQRIYEIDPTLTGFRQHLDYRYGQYKKMREDIDRYEGGLELFSCGYEKLGFTRSFVAWAIVNRYVLLFLESALTKLKPILAVPWVKKVTDSGHKIERPTLAFLLCSYRDIICEVVVAEYCPYWFCSATGITYREWAPGAKSAALIGDFNNWNPNADIMTRNEFGIWEIFLPNNADGSPSIPHGSRVKIRMETPSGIKDSIPAWIKFSVQAPGEIPYNGIYYDPPAEEKYEFQHPRPKRPKSLRIYEAHVGMSSTVCISFILLTITQCF</sequence>
<gene>
    <name evidence="1" type="ORF">Pint_35900</name>
</gene>
<organism evidence="1 2">
    <name type="scientific">Pistacia integerrima</name>
    <dbReference type="NCBI Taxonomy" id="434235"/>
    <lineage>
        <taxon>Eukaryota</taxon>
        <taxon>Viridiplantae</taxon>
        <taxon>Streptophyta</taxon>
        <taxon>Embryophyta</taxon>
        <taxon>Tracheophyta</taxon>
        <taxon>Spermatophyta</taxon>
        <taxon>Magnoliopsida</taxon>
        <taxon>eudicotyledons</taxon>
        <taxon>Gunneridae</taxon>
        <taxon>Pentapetalae</taxon>
        <taxon>rosids</taxon>
        <taxon>malvids</taxon>
        <taxon>Sapindales</taxon>
        <taxon>Anacardiaceae</taxon>
        <taxon>Pistacia</taxon>
    </lineage>
</organism>
<dbReference type="Proteomes" id="UP001163603">
    <property type="component" value="Chromosome 9"/>
</dbReference>
<proteinExistence type="predicted"/>
<evidence type="ECO:0000313" key="1">
    <source>
        <dbReference type="EMBL" id="KAJ0027524.1"/>
    </source>
</evidence>
<dbReference type="EMBL" id="CM047744">
    <property type="protein sequence ID" value="KAJ0027524.1"/>
    <property type="molecule type" value="Genomic_DNA"/>
</dbReference>
<comment type="caution">
    <text evidence="1">The sequence shown here is derived from an EMBL/GenBank/DDBJ whole genome shotgun (WGS) entry which is preliminary data.</text>
</comment>
<accession>A0ACC0Y222</accession>
<name>A0ACC0Y222_9ROSI</name>
<reference evidence="2" key="1">
    <citation type="journal article" date="2023" name="G3 (Bethesda)">
        <title>Genome assembly and association tests identify interacting loci associated with vigor, precocity, and sex in interspecific pistachio rootstocks.</title>
        <authorList>
            <person name="Palmer W."/>
            <person name="Jacygrad E."/>
            <person name="Sagayaradj S."/>
            <person name="Cavanaugh K."/>
            <person name="Han R."/>
            <person name="Bertier L."/>
            <person name="Beede B."/>
            <person name="Kafkas S."/>
            <person name="Golino D."/>
            <person name="Preece J."/>
            <person name="Michelmore R."/>
        </authorList>
    </citation>
    <scope>NUCLEOTIDE SEQUENCE [LARGE SCALE GENOMIC DNA]</scope>
</reference>
<protein>
    <submittedName>
        <fullName evidence="1">Uncharacterized protein</fullName>
    </submittedName>
</protein>
<keyword evidence="2" id="KW-1185">Reference proteome</keyword>